<evidence type="ECO:0000256" key="1">
    <source>
        <dbReference type="SAM" id="Coils"/>
    </source>
</evidence>
<name>A0A1Z4N1R1_9CYAN</name>
<dbReference type="Proteomes" id="UP000218785">
    <property type="component" value="Chromosome"/>
</dbReference>
<protein>
    <recommendedName>
        <fullName evidence="5">Chromosome partition protein Smc</fullName>
    </recommendedName>
</protein>
<feature type="region of interest" description="Disordered" evidence="2">
    <location>
        <begin position="1"/>
        <end position="21"/>
    </location>
</feature>
<evidence type="ECO:0000256" key="2">
    <source>
        <dbReference type="SAM" id="MobiDB-lite"/>
    </source>
</evidence>
<reference evidence="3 4" key="1">
    <citation type="submission" date="2017-06" db="EMBL/GenBank/DDBJ databases">
        <title>Genome sequencing of cyanobaciteial culture collection at National Institute for Environmental Studies (NIES).</title>
        <authorList>
            <person name="Hirose Y."/>
            <person name="Shimura Y."/>
            <person name="Fujisawa T."/>
            <person name="Nakamura Y."/>
            <person name="Kawachi M."/>
        </authorList>
    </citation>
    <scope>NUCLEOTIDE SEQUENCE [LARGE SCALE GENOMIC DNA]</scope>
    <source>
        <strain evidence="3 4">NIES-37</strain>
    </source>
</reference>
<dbReference type="EMBL" id="AP018248">
    <property type="protein sequence ID" value="BAY99682.1"/>
    <property type="molecule type" value="Genomic_DNA"/>
</dbReference>
<dbReference type="KEGG" id="ttq:NIES37_36650"/>
<keyword evidence="1" id="KW-0175">Coiled coil</keyword>
<feature type="coiled-coil region" evidence="1">
    <location>
        <begin position="52"/>
        <end position="79"/>
    </location>
</feature>
<proteinExistence type="predicted"/>
<dbReference type="RefSeq" id="WP_096577992.1">
    <property type="nucleotide sequence ID" value="NZ_CAWNJS010000001.1"/>
</dbReference>
<feature type="coiled-coil region" evidence="1">
    <location>
        <begin position="114"/>
        <end position="178"/>
    </location>
</feature>
<gene>
    <name evidence="3" type="ORF">NIES37_36650</name>
</gene>
<dbReference type="SUPFAM" id="SSF58113">
    <property type="entry name" value="Apolipoprotein A-I"/>
    <property type="match status" value="1"/>
</dbReference>
<dbReference type="AlphaFoldDB" id="A0A1Z4N1R1"/>
<evidence type="ECO:0008006" key="5">
    <source>
        <dbReference type="Google" id="ProtNLM"/>
    </source>
</evidence>
<evidence type="ECO:0000313" key="4">
    <source>
        <dbReference type="Proteomes" id="UP000218785"/>
    </source>
</evidence>
<sequence>MNPPEEYTNSNSREPGQGGSISDINKLQSNGTNLAELNSLDRVRDILFGNQVREVEKRFARLEDRLVKELNNVRDETKKRLDYLELYIKKEVDSLTERLKNEQIDRDAGAKALAEEQKNLTINLEKKFAQLDEQTSNSQRELREQILNQANSLQDDIRQKYQEILTLLERESQELRRDKADRSKLASLFTELAVRLNSDIKS</sequence>
<feature type="compositionally biased region" description="Polar residues" evidence="2">
    <location>
        <begin position="7"/>
        <end position="21"/>
    </location>
</feature>
<keyword evidence="4" id="KW-1185">Reference proteome</keyword>
<evidence type="ECO:0000313" key="3">
    <source>
        <dbReference type="EMBL" id="BAY99682.1"/>
    </source>
</evidence>
<organism evidence="3 4">
    <name type="scientific">Tolypothrix tenuis PCC 7101</name>
    <dbReference type="NCBI Taxonomy" id="231146"/>
    <lineage>
        <taxon>Bacteria</taxon>
        <taxon>Bacillati</taxon>
        <taxon>Cyanobacteriota</taxon>
        <taxon>Cyanophyceae</taxon>
        <taxon>Nostocales</taxon>
        <taxon>Tolypothrichaceae</taxon>
        <taxon>Tolypothrix</taxon>
    </lineage>
</organism>
<accession>A0A1Z4N1R1</accession>